<accession>A0A1W6ZY87</accession>
<dbReference type="STRING" id="1235591.CAK95_23320"/>
<dbReference type="OrthoDB" id="7605215at2"/>
<evidence type="ECO:0000313" key="2">
    <source>
        <dbReference type="Proteomes" id="UP000194137"/>
    </source>
</evidence>
<dbReference type="AlphaFoldDB" id="A0A1W6ZY87"/>
<reference evidence="1 2" key="1">
    <citation type="submission" date="2017-05" db="EMBL/GenBank/DDBJ databases">
        <title>Full genome sequence of Pseudorhodoplanes sinuspersici.</title>
        <authorList>
            <person name="Dastgheib S.M.M."/>
            <person name="Shavandi M."/>
            <person name="Tirandaz H."/>
        </authorList>
    </citation>
    <scope>NUCLEOTIDE SEQUENCE [LARGE SCALE GENOMIC DNA]</scope>
    <source>
        <strain evidence="1 2">RIPI110</strain>
    </source>
</reference>
<protein>
    <submittedName>
        <fullName evidence="1">Uncharacterized protein</fullName>
    </submittedName>
</protein>
<organism evidence="1 2">
    <name type="scientific">Pseudorhodoplanes sinuspersici</name>
    <dbReference type="NCBI Taxonomy" id="1235591"/>
    <lineage>
        <taxon>Bacteria</taxon>
        <taxon>Pseudomonadati</taxon>
        <taxon>Pseudomonadota</taxon>
        <taxon>Alphaproteobacteria</taxon>
        <taxon>Hyphomicrobiales</taxon>
        <taxon>Pseudorhodoplanes</taxon>
    </lineage>
</organism>
<dbReference type="Proteomes" id="UP000194137">
    <property type="component" value="Chromosome"/>
</dbReference>
<gene>
    <name evidence="1" type="ORF">CAK95_23320</name>
</gene>
<dbReference type="EMBL" id="CP021112">
    <property type="protein sequence ID" value="ARQ01705.1"/>
    <property type="molecule type" value="Genomic_DNA"/>
</dbReference>
<keyword evidence="2" id="KW-1185">Reference proteome</keyword>
<dbReference type="KEGG" id="psin:CAK95_23320"/>
<name>A0A1W6ZY87_9HYPH</name>
<sequence>MATTIQQIESEPAEYPDAPSGLSAAAEALASAIVWDRLESWCAHRWAERPVTWVVEGPGEWVPPLTPATISTVQVWSRAGEWETVTLTASPLGGYCLPCSGPYQFTATVGAADVPATVAEAYRRLAEYMAAKPGKPGATSESVTAGSISIASRRSESWLAGAIANSGAADLLRAYRHV</sequence>
<evidence type="ECO:0000313" key="1">
    <source>
        <dbReference type="EMBL" id="ARQ01705.1"/>
    </source>
</evidence>
<dbReference type="RefSeq" id="WP_086090097.1">
    <property type="nucleotide sequence ID" value="NZ_CP021112.1"/>
</dbReference>
<proteinExistence type="predicted"/>